<comment type="similarity">
    <text evidence="1">Belongs to the UPF0161 family.</text>
</comment>
<organism evidence="2 3">
    <name type="scientific">Permianibacter aggregans</name>
    <dbReference type="NCBI Taxonomy" id="1510150"/>
    <lineage>
        <taxon>Bacteria</taxon>
        <taxon>Pseudomonadati</taxon>
        <taxon>Pseudomonadota</taxon>
        <taxon>Gammaproteobacteria</taxon>
        <taxon>Pseudomonadales</taxon>
        <taxon>Pseudomonadaceae</taxon>
        <taxon>Permianibacter</taxon>
    </lineage>
</organism>
<dbReference type="InterPro" id="IPR002696">
    <property type="entry name" value="Membr_insert_effic_factor_YidD"/>
</dbReference>
<dbReference type="OrthoDB" id="9801753at2"/>
<sequence length="79" mass="8957">MRWLNAVVTALLLALIQLYRWILSPFIGGQCRFYPTCSVYAREAIKLHGPWRGSVMAIKRLGRCHPMHPGGNDPVPPKE</sequence>
<dbReference type="RefSeq" id="WP_133592599.1">
    <property type="nucleotide sequence ID" value="NZ_CP037953.1"/>
</dbReference>
<dbReference type="Pfam" id="PF01809">
    <property type="entry name" value="YidD"/>
    <property type="match status" value="1"/>
</dbReference>
<dbReference type="PANTHER" id="PTHR33383">
    <property type="entry name" value="MEMBRANE PROTEIN INSERTION EFFICIENCY FACTOR-RELATED"/>
    <property type="match status" value="1"/>
</dbReference>
<dbReference type="AlphaFoldDB" id="A0A4R6UFJ7"/>
<gene>
    <name evidence="2" type="ORF">EV696_11919</name>
</gene>
<evidence type="ECO:0000313" key="3">
    <source>
        <dbReference type="Proteomes" id="UP000295375"/>
    </source>
</evidence>
<dbReference type="GO" id="GO:0005886">
    <property type="term" value="C:plasma membrane"/>
    <property type="evidence" value="ECO:0007669"/>
    <property type="project" value="UniProtKB-SubCell"/>
</dbReference>
<keyword evidence="1" id="KW-1003">Cell membrane</keyword>
<reference evidence="2 3" key="1">
    <citation type="submission" date="2019-03" db="EMBL/GenBank/DDBJ databases">
        <title>Genomic Encyclopedia of Type Strains, Phase IV (KMG-IV): sequencing the most valuable type-strain genomes for metagenomic binning, comparative biology and taxonomic classification.</title>
        <authorList>
            <person name="Goeker M."/>
        </authorList>
    </citation>
    <scope>NUCLEOTIDE SEQUENCE [LARGE SCALE GENOMIC DNA]</scope>
    <source>
        <strain evidence="2 3">DSM 103792</strain>
    </source>
</reference>
<comment type="function">
    <text evidence="1">Could be involved in insertion of integral membrane proteins into the membrane.</text>
</comment>
<protein>
    <recommendedName>
        <fullName evidence="1">Putative membrane protein insertion efficiency factor</fullName>
    </recommendedName>
</protein>
<keyword evidence="1" id="KW-0472">Membrane</keyword>
<name>A0A4R6UFJ7_9GAMM</name>
<dbReference type="SMART" id="SM01234">
    <property type="entry name" value="Haemolytic"/>
    <property type="match status" value="1"/>
</dbReference>
<dbReference type="EMBL" id="SNYM01000019">
    <property type="protein sequence ID" value="TDQ45551.1"/>
    <property type="molecule type" value="Genomic_DNA"/>
</dbReference>
<keyword evidence="3" id="KW-1185">Reference proteome</keyword>
<comment type="subcellular location">
    <subcellularLocation>
        <location evidence="1">Cell membrane</location>
        <topology evidence="1">Peripheral membrane protein</topology>
        <orientation evidence="1">Cytoplasmic side</orientation>
    </subcellularLocation>
</comment>
<evidence type="ECO:0000256" key="1">
    <source>
        <dbReference type="HAMAP-Rule" id="MF_00386"/>
    </source>
</evidence>
<dbReference type="NCBIfam" id="TIGR00278">
    <property type="entry name" value="membrane protein insertion efficiency factor YidD"/>
    <property type="match status" value="1"/>
</dbReference>
<proteinExistence type="inferred from homology"/>
<comment type="caution">
    <text evidence="2">The sequence shown here is derived from an EMBL/GenBank/DDBJ whole genome shotgun (WGS) entry which is preliminary data.</text>
</comment>
<dbReference type="PANTHER" id="PTHR33383:SF1">
    <property type="entry name" value="MEMBRANE PROTEIN INSERTION EFFICIENCY FACTOR-RELATED"/>
    <property type="match status" value="1"/>
</dbReference>
<dbReference type="Proteomes" id="UP000295375">
    <property type="component" value="Unassembled WGS sequence"/>
</dbReference>
<accession>A0A4R6UFJ7</accession>
<dbReference type="HAMAP" id="MF_00386">
    <property type="entry name" value="UPF0161_YidD"/>
    <property type="match status" value="1"/>
</dbReference>
<evidence type="ECO:0000313" key="2">
    <source>
        <dbReference type="EMBL" id="TDQ45551.1"/>
    </source>
</evidence>